<dbReference type="EMBL" id="FNUE01000002">
    <property type="protein sequence ID" value="SEE49188.1"/>
    <property type="molecule type" value="Genomic_DNA"/>
</dbReference>
<evidence type="ECO:0000313" key="3">
    <source>
        <dbReference type="Proteomes" id="UP000037716"/>
    </source>
</evidence>
<dbReference type="AlphaFoldDB" id="A0A0M9CHI9"/>
<accession>A0A0M9CHI9</accession>
<dbReference type="InterPro" id="IPR029024">
    <property type="entry name" value="TerB-like"/>
</dbReference>
<evidence type="ECO:0000313" key="1">
    <source>
        <dbReference type="EMBL" id="KOY52623.1"/>
    </source>
</evidence>
<dbReference type="SUPFAM" id="SSF158682">
    <property type="entry name" value="TerB-like"/>
    <property type="match status" value="1"/>
</dbReference>
<dbReference type="EMBL" id="LGBR01000001">
    <property type="protein sequence ID" value="KOY52623.1"/>
    <property type="molecule type" value="Genomic_DNA"/>
</dbReference>
<sequence length="109" mass="12985">MEKLNWSKKEFEVYVLLFAAHCNHFESKEEQEYILDRVDEKMYNKIHTEVVIDSEETNLNKIQQYLAENHFEQAEKEALIKDIKNVFFADGTVDAIEKKIFSLLKKIID</sequence>
<dbReference type="RefSeq" id="WP_053974712.1">
    <property type="nucleotide sequence ID" value="NZ_FNUE01000002.1"/>
</dbReference>
<reference evidence="2 4" key="2">
    <citation type="submission" date="2016-10" db="EMBL/GenBank/DDBJ databases">
        <authorList>
            <person name="Varghese N."/>
            <person name="Submissions S."/>
        </authorList>
    </citation>
    <scope>NUCLEOTIDE SEQUENCE [LARGE SCALE GENOMIC DNA]</scope>
    <source>
        <strain evidence="2 4">DSW-5</strain>
    </source>
</reference>
<comment type="caution">
    <text evidence="1">The sequence shown here is derived from an EMBL/GenBank/DDBJ whole genome shotgun (WGS) entry which is preliminary data.</text>
</comment>
<dbReference type="Proteomes" id="UP000037716">
    <property type="component" value="Unassembled WGS sequence"/>
</dbReference>
<reference evidence="1 3" key="1">
    <citation type="submission" date="2015-07" db="EMBL/GenBank/DDBJ databases">
        <title>Genome of Polaribacter dokdonenesis DSW-5, isolated from seawater off Dokdo in Korea.</title>
        <authorList>
            <person name="Yoon K."/>
            <person name="Song J.Y."/>
            <person name="Kim J.F."/>
        </authorList>
    </citation>
    <scope>NUCLEOTIDE SEQUENCE [LARGE SCALE GENOMIC DNA]</scope>
    <source>
        <strain evidence="1 3">DSW-5</strain>
    </source>
</reference>
<name>A0A0M9CHI9_9FLAO</name>
<keyword evidence="4" id="KW-1185">Reference proteome</keyword>
<organism evidence="1 3">
    <name type="scientific">Polaribacter dokdonensis DSW-5</name>
    <dbReference type="NCBI Taxonomy" id="1300348"/>
    <lineage>
        <taxon>Bacteria</taxon>
        <taxon>Pseudomonadati</taxon>
        <taxon>Bacteroidota</taxon>
        <taxon>Flavobacteriia</taxon>
        <taxon>Flavobacteriales</taxon>
        <taxon>Flavobacteriaceae</taxon>
    </lineage>
</organism>
<dbReference type="PATRIC" id="fig|1300348.6.peg.2184"/>
<gene>
    <name evidence="1" type="ORF">I602_2183</name>
    <name evidence="2" type="ORF">SAMN05444353_1957</name>
</gene>
<dbReference type="STRING" id="1300348.I602_2183"/>
<evidence type="ECO:0000313" key="4">
    <source>
        <dbReference type="Proteomes" id="UP000183071"/>
    </source>
</evidence>
<dbReference type="Proteomes" id="UP000183071">
    <property type="component" value="Unassembled WGS sequence"/>
</dbReference>
<evidence type="ECO:0008006" key="5">
    <source>
        <dbReference type="Google" id="ProtNLM"/>
    </source>
</evidence>
<proteinExistence type="predicted"/>
<evidence type="ECO:0000313" key="2">
    <source>
        <dbReference type="EMBL" id="SEE49188.1"/>
    </source>
</evidence>
<dbReference type="OrthoDB" id="9770030at2"/>
<protein>
    <recommendedName>
        <fullName evidence="5">Co-chaperone DjlA N-terminal domain-containing protein</fullName>
    </recommendedName>
</protein>